<dbReference type="EMBL" id="MLFR01000001">
    <property type="protein sequence ID" value="ORM71512.1"/>
    <property type="molecule type" value="Genomic_DNA"/>
</dbReference>
<evidence type="ECO:0000313" key="5">
    <source>
        <dbReference type="EMBL" id="ORM71512.1"/>
    </source>
</evidence>
<dbReference type="Pfam" id="PF07973">
    <property type="entry name" value="tRNA_SAD"/>
    <property type="match status" value="1"/>
</dbReference>
<dbReference type="SUPFAM" id="SSF55186">
    <property type="entry name" value="ThrRS/AlaRS common domain"/>
    <property type="match status" value="1"/>
</dbReference>
<name>A0A1X1D4A0_9GAMM</name>
<evidence type="ECO:0000313" key="6">
    <source>
        <dbReference type="Proteomes" id="UP000193558"/>
    </source>
</evidence>
<evidence type="ECO:0000256" key="3">
    <source>
        <dbReference type="ARBA" id="ARBA00022833"/>
    </source>
</evidence>
<sequence length="210" mass="22893">MTDRIYYHSDTLEMDTLVINCTPQEDGRFNVILTATLFHPQGGGQPSDKGTIGGVNMIQAVQEGDNVIHITDAAVEEGVVHISVDADLRLIHTRYHSAGHLIGVAGEKYGWQGNKGNHRPGEGRIVFDAIALTMPVTAENFAAAAAEMVARDLELILNDEDGKRMVTWGELKPYACGGTHVKKTSGIGEIRIVKVKEKKGQLSVQYELEN</sequence>
<feature type="domain" description="Threonyl/alanyl tRNA synthetase SAD" evidence="4">
    <location>
        <begin position="164"/>
        <end position="202"/>
    </location>
</feature>
<dbReference type="InterPro" id="IPR018163">
    <property type="entry name" value="Thr/Ala-tRNA-synth_IIc_edit"/>
</dbReference>
<dbReference type="InterPro" id="IPR051335">
    <property type="entry name" value="Alanyl-tRNA_Editing_Enzymes"/>
</dbReference>
<keyword evidence="3" id="KW-0862">Zinc</keyword>
<protein>
    <recommendedName>
        <fullName evidence="4">Threonyl/alanyl tRNA synthetase SAD domain-containing protein</fullName>
    </recommendedName>
</protein>
<dbReference type="PANTHER" id="PTHR43462">
    <property type="entry name" value="ALANYL-TRNA EDITING PROTEIN"/>
    <property type="match status" value="1"/>
</dbReference>
<evidence type="ECO:0000256" key="1">
    <source>
        <dbReference type="ARBA" id="ARBA00001947"/>
    </source>
</evidence>
<comment type="cofactor">
    <cofactor evidence="1">
        <name>Zn(2+)</name>
        <dbReference type="ChEBI" id="CHEBI:29105"/>
    </cofactor>
</comment>
<keyword evidence="2" id="KW-0479">Metal-binding</keyword>
<dbReference type="PANTHER" id="PTHR43462:SF2">
    <property type="entry name" value="THREONYL AND ALANYL TRNA SYNTHETASE SECOND ADDITIONAL DOMAIN-CONTAINING PROTEIN"/>
    <property type="match status" value="1"/>
</dbReference>
<reference evidence="5 6" key="1">
    <citation type="journal article" date="2017" name="Antonie Van Leeuwenhoek">
        <title>Phylogenomic resolution of the bacterial genus Pantoea and its relationship with Erwinia and Tatumella.</title>
        <authorList>
            <person name="Palmer M."/>
            <person name="Steenkamp E.T."/>
            <person name="Coetzee M.P."/>
            <person name="Chan W.Y."/>
            <person name="van Zyl E."/>
            <person name="De Maayer P."/>
            <person name="Coutinho T.A."/>
            <person name="Blom J."/>
            <person name="Smits T.H."/>
            <person name="Duffy B."/>
            <person name="Venter S.N."/>
        </authorList>
    </citation>
    <scope>NUCLEOTIDE SEQUENCE [LARGE SCALE GENOMIC DNA]</scope>
    <source>
        <strain evidence="5 6">LMG 26275</strain>
    </source>
</reference>
<dbReference type="Gene3D" id="3.30.980.10">
    <property type="entry name" value="Threonyl-trna Synthetase, Chain A, domain 2"/>
    <property type="match status" value="1"/>
</dbReference>
<dbReference type="InterPro" id="IPR012947">
    <property type="entry name" value="tRNA_SAD"/>
</dbReference>
<dbReference type="OrthoDB" id="9812949at2"/>
<dbReference type="GO" id="GO:0004812">
    <property type="term" value="F:aminoacyl-tRNA ligase activity"/>
    <property type="evidence" value="ECO:0007669"/>
    <property type="project" value="InterPro"/>
</dbReference>
<evidence type="ECO:0000259" key="4">
    <source>
        <dbReference type="Pfam" id="PF07973"/>
    </source>
</evidence>
<dbReference type="InterPro" id="IPR009000">
    <property type="entry name" value="Transl_B-barrel_sf"/>
</dbReference>
<dbReference type="RefSeq" id="WP_084931082.1">
    <property type="nucleotide sequence ID" value="NZ_MLFR01000001.1"/>
</dbReference>
<proteinExistence type="predicted"/>
<dbReference type="SUPFAM" id="SSF50447">
    <property type="entry name" value="Translation proteins"/>
    <property type="match status" value="1"/>
</dbReference>
<organism evidence="5 6">
    <name type="scientific">Pantoea rwandensis</name>
    <dbReference type="NCBI Taxonomy" id="1076550"/>
    <lineage>
        <taxon>Bacteria</taxon>
        <taxon>Pseudomonadati</taxon>
        <taxon>Pseudomonadota</taxon>
        <taxon>Gammaproteobacteria</taxon>
        <taxon>Enterobacterales</taxon>
        <taxon>Erwiniaceae</taxon>
        <taxon>Pantoea</taxon>
    </lineage>
</organism>
<comment type="caution">
    <text evidence="5">The sequence shown here is derived from an EMBL/GenBank/DDBJ whole genome shotgun (WGS) entry which is preliminary data.</text>
</comment>
<dbReference type="AlphaFoldDB" id="A0A1X1D4A0"/>
<dbReference type="Gene3D" id="2.40.30.130">
    <property type="match status" value="1"/>
</dbReference>
<gene>
    <name evidence="5" type="ORF">HA51_00040</name>
</gene>
<dbReference type="GO" id="GO:0046872">
    <property type="term" value="F:metal ion binding"/>
    <property type="evidence" value="ECO:0007669"/>
    <property type="project" value="UniProtKB-KW"/>
</dbReference>
<evidence type="ECO:0000256" key="2">
    <source>
        <dbReference type="ARBA" id="ARBA00022723"/>
    </source>
</evidence>
<accession>A0A1X1D4A0</accession>
<dbReference type="GO" id="GO:0005524">
    <property type="term" value="F:ATP binding"/>
    <property type="evidence" value="ECO:0007669"/>
    <property type="project" value="InterPro"/>
</dbReference>
<dbReference type="Proteomes" id="UP000193558">
    <property type="component" value="Unassembled WGS sequence"/>
</dbReference>
<dbReference type="GO" id="GO:0043039">
    <property type="term" value="P:tRNA aminoacylation"/>
    <property type="evidence" value="ECO:0007669"/>
    <property type="project" value="InterPro"/>
</dbReference>